<dbReference type="Gene3D" id="1.25.40.120">
    <property type="entry name" value="Protein prenylyltransferase"/>
    <property type="match status" value="1"/>
</dbReference>
<dbReference type="OrthoDB" id="1658at2759"/>
<evidence type="ECO:0000313" key="7">
    <source>
        <dbReference type="EMBL" id="KAF2668783.1"/>
    </source>
</evidence>
<accession>A0A6A6UBR7</accession>
<protein>
    <recommendedName>
        <fullName evidence="6">Geranylgeranyl transferase type-2 subunit alpha</fullName>
        <ecNumber evidence="6">2.5.1.60</ecNumber>
    </recommendedName>
    <alternativeName>
        <fullName evidence="6">Geranylgeranyl transferase type II subunit alpha</fullName>
    </alternativeName>
</protein>
<name>A0A6A6UBR7_9PEZI</name>
<evidence type="ECO:0000256" key="5">
    <source>
        <dbReference type="ARBA" id="ARBA00047658"/>
    </source>
</evidence>
<dbReference type="EC" id="2.5.1.60" evidence="6"/>
<comment type="function">
    <text evidence="6">Catalyzes the transfer of a geranyl-geranyl moiety from geranyl-geranyl pyrophosphate to cysteines occuring in specific C-terminal amino acid sequences.</text>
</comment>
<keyword evidence="8" id="KW-1185">Reference proteome</keyword>
<dbReference type="PROSITE" id="PS51147">
    <property type="entry name" value="PFTA"/>
    <property type="match status" value="4"/>
</dbReference>
<evidence type="ECO:0000256" key="4">
    <source>
        <dbReference type="ARBA" id="ARBA00022737"/>
    </source>
</evidence>
<dbReference type="Pfam" id="PF01239">
    <property type="entry name" value="PPTA"/>
    <property type="match status" value="5"/>
</dbReference>
<dbReference type="GO" id="GO:0005968">
    <property type="term" value="C:Rab-protein geranylgeranyltransferase complex"/>
    <property type="evidence" value="ECO:0007669"/>
    <property type="project" value="TreeGrafter"/>
</dbReference>
<dbReference type="PANTHER" id="PTHR11129">
    <property type="entry name" value="PROTEIN FARNESYLTRANSFERASE ALPHA SUBUNIT/RAB GERANYLGERANYL TRANSFERASE ALPHA SUBUNIT"/>
    <property type="match status" value="1"/>
</dbReference>
<gene>
    <name evidence="7" type="ORF">BT63DRAFT_426050</name>
</gene>
<reference evidence="7" key="1">
    <citation type="journal article" date="2020" name="Stud. Mycol.">
        <title>101 Dothideomycetes genomes: a test case for predicting lifestyles and emergence of pathogens.</title>
        <authorList>
            <person name="Haridas S."/>
            <person name="Albert R."/>
            <person name="Binder M."/>
            <person name="Bloem J."/>
            <person name="Labutti K."/>
            <person name="Salamov A."/>
            <person name="Andreopoulos B."/>
            <person name="Baker S."/>
            <person name="Barry K."/>
            <person name="Bills G."/>
            <person name="Bluhm B."/>
            <person name="Cannon C."/>
            <person name="Castanera R."/>
            <person name="Culley D."/>
            <person name="Daum C."/>
            <person name="Ezra D."/>
            <person name="Gonzalez J."/>
            <person name="Henrissat B."/>
            <person name="Kuo A."/>
            <person name="Liang C."/>
            <person name="Lipzen A."/>
            <person name="Lutzoni F."/>
            <person name="Magnuson J."/>
            <person name="Mondo S."/>
            <person name="Nolan M."/>
            <person name="Ohm R."/>
            <person name="Pangilinan J."/>
            <person name="Park H.-J."/>
            <person name="Ramirez L."/>
            <person name="Alfaro M."/>
            <person name="Sun H."/>
            <person name="Tritt A."/>
            <person name="Yoshinaga Y."/>
            <person name="Zwiers L.-H."/>
            <person name="Turgeon B."/>
            <person name="Goodwin S."/>
            <person name="Spatafora J."/>
            <person name="Crous P."/>
            <person name="Grigoriev I."/>
        </authorList>
    </citation>
    <scope>NUCLEOTIDE SEQUENCE</scope>
    <source>
        <strain evidence="7">CBS 115976</strain>
    </source>
</reference>
<proteinExistence type="inferred from homology"/>
<dbReference type="AlphaFoldDB" id="A0A6A6UBR7"/>
<evidence type="ECO:0000256" key="6">
    <source>
        <dbReference type="RuleBase" id="RU367120"/>
    </source>
</evidence>
<evidence type="ECO:0000256" key="3">
    <source>
        <dbReference type="ARBA" id="ARBA00022679"/>
    </source>
</evidence>
<keyword evidence="3 6" id="KW-0808">Transferase</keyword>
<dbReference type="Proteomes" id="UP000799302">
    <property type="component" value="Unassembled WGS sequence"/>
</dbReference>
<evidence type="ECO:0000256" key="1">
    <source>
        <dbReference type="ARBA" id="ARBA00006734"/>
    </source>
</evidence>
<dbReference type="GO" id="GO:0097354">
    <property type="term" value="P:prenylation"/>
    <property type="evidence" value="ECO:0007669"/>
    <property type="project" value="UniProtKB-UniRule"/>
</dbReference>
<dbReference type="SUPFAM" id="SSF48439">
    <property type="entry name" value="Protein prenylyltransferase"/>
    <property type="match status" value="1"/>
</dbReference>
<sequence length="302" mass="36296">MRAPEFSSNTLNAISKLLAKNPEYYTIWNYRRRVLQALFNREGAPPANLIASDLQFLVPLMVQYPKCYWIWNYRMWLLDQVKTHLELDQAVQFWKEEVGLVGKMLTRDERNFHGWDYRRHVILQLEELQQVSMVESEFEYTTKMIRKALQNFSALHYRSKLIPRLLSERNASNTDRRKLFDQELDMMQEALIDPFNQSAWFYHQYLMSTLDCAYPAADLIITDLLDSDRQRYLEQEIERIKEILEDYDDCKWIYQSLLQYHADFAAYVSTPKDEVGQWLSELQRLDPMRSKRWAHVQTILKL</sequence>
<dbReference type="PANTHER" id="PTHR11129:SF2">
    <property type="entry name" value="GERANYLGERANYL TRANSFERASE TYPE-2 SUBUNIT ALPHA"/>
    <property type="match status" value="1"/>
</dbReference>
<dbReference type="InterPro" id="IPR002088">
    <property type="entry name" value="Prenyl_trans_a"/>
</dbReference>
<organism evidence="7 8">
    <name type="scientific">Microthyrium microscopicum</name>
    <dbReference type="NCBI Taxonomy" id="703497"/>
    <lineage>
        <taxon>Eukaryota</taxon>
        <taxon>Fungi</taxon>
        <taxon>Dikarya</taxon>
        <taxon>Ascomycota</taxon>
        <taxon>Pezizomycotina</taxon>
        <taxon>Dothideomycetes</taxon>
        <taxon>Dothideomycetes incertae sedis</taxon>
        <taxon>Microthyriales</taxon>
        <taxon>Microthyriaceae</taxon>
        <taxon>Microthyrium</taxon>
    </lineage>
</organism>
<dbReference type="EMBL" id="MU004236">
    <property type="protein sequence ID" value="KAF2668783.1"/>
    <property type="molecule type" value="Genomic_DNA"/>
</dbReference>
<dbReference type="GO" id="GO:0004663">
    <property type="term" value="F:Rab geranylgeranyltransferase activity"/>
    <property type="evidence" value="ECO:0007669"/>
    <property type="project" value="UniProtKB-UniRule"/>
</dbReference>
<keyword evidence="4" id="KW-0677">Repeat</keyword>
<comment type="similarity">
    <text evidence="1 6">Belongs to the protein prenyltransferase subunit alpha family.</text>
</comment>
<keyword evidence="2 6" id="KW-0637">Prenyltransferase</keyword>
<evidence type="ECO:0000256" key="2">
    <source>
        <dbReference type="ARBA" id="ARBA00022602"/>
    </source>
</evidence>
<comment type="catalytic activity">
    <reaction evidence="5 6">
        <text>geranylgeranyl diphosphate + L-cysteinyl-[protein] = S-geranylgeranyl-L-cysteinyl-[protein] + diphosphate</text>
        <dbReference type="Rhea" id="RHEA:21240"/>
        <dbReference type="Rhea" id="RHEA-COMP:10131"/>
        <dbReference type="Rhea" id="RHEA-COMP:11537"/>
        <dbReference type="ChEBI" id="CHEBI:29950"/>
        <dbReference type="ChEBI" id="CHEBI:33019"/>
        <dbReference type="ChEBI" id="CHEBI:57533"/>
        <dbReference type="ChEBI" id="CHEBI:86021"/>
        <dbReference type="EC" id="2.5.1.60"/>
    </reaction>
</comment>
<evidence type="ECO:0000313" key="8">
    <source>
        <dbReference type="Proteomes" id="UP000799302"/>
    </source>
</evidence>